<sequence>MEHIVNVLPGKHSAEPGKKELRKLEQPPDDKKSYVIPQFEGEVLSIPGSKSVFRIMTSALQTDDTIAVLTSGGALADAPGFHHHEEAHDVFLVTKGHVKLWNGDKCKIMGPGDFGYVPPHIIHNPQMLGPSTETFGLITPASWLNFFRYVAEKYDGILYPEFDDRNLKEILIPKIMAAKGQFDVHFHPHYEGCAVSEWDADDEKLPNGNLPYYLRANTGPRWLLGGVLSRPFITTRQSAGKFAISSIESSSRYGSSVFDRKMTFPSVHHCLSIVEGALEVTVEDLTPCVLREGETIFIAAGTPFALKFASKFVRVWSFTSGDGIEAFVHEAGEPWKGYAIPDSAGAVDETQLPMRFSVLSAPFLHSRLSLT</sequence>
<dbReference type="InterPro" id="IPR011051">
    <property type="entry name" value="RmlC_Cupin_sf"/>
</dbReference>
<keyword evidence="3" id="KW-1185">Reference proteome</keyword>
<protein>
    <submittedName>
        <fullName evidence="2">Cupin domain protein</fullName>
    </submittedName>
</protein>
<name>A0ABR1NFM2_9PEZI</name>
<dbReference type="PANTHER" id="PTHR36440">
    <property type="entry name" value="PUTATIVE (AFU_ORTHOLOGUE AFUA_8G07350)-RELATED"/>
    <property type="match status" value="1"/>
</dbReference>
<evidence type="ECO:0000259" key="1">
    <source>
        <dbReference type="Pfam" id="PF07883"/>
    </source>
</evidence>
<dbReference type="Pfam" id="PF07883">
    <property type="entry name" value="Cupin_2"/>
    <property type="match status" value="1"/>
</dbReference>
<evidence type="ECO:0000313" key="3">
    <source>
        <dbReference type="Proteomes" id="UP001367316"/>
    </source>
</evidence>
<gene>
    <name evidence="2" type="ORF">JOL62DRAFT_443332</name>
</gene>
<accession>A0ABR1NFM2</accession>
<dbReference type="InterPro" id="IPR053146">
    <property type="entry name" value="QDO-like"/>
</dbReference>
<dbReference type="InterPro" id="IPR014710">
    <property type="entry name" value="RmlC-like_jellyroll"/>
</dbReference>
<dbReference type="CDD" id="cd02215">
    <property type="entry name" value="cupin_QDO_N_C"/>
    <property type="match status" value="1"/>
</dbReference>
<dbReference type="Proteomes" id="UP001367316">
    <property type="component" value="Unassembled WGS sequence"/>
</dbReference>
<evidence type="ECO:0000313" key="2">
    <source>
        <dbReference type="EMBL" id="KAK7612834.1"/>
    </source>
</evidence>
<proteinExistence type="predicted"/>
<organism evidence="2 3">
    <name type="scientific">Phyllosticta paracitricarpa</name>
    <dbReference type="NCBI Taxonomy" id="2016321"/>
    <lineage>
        <taxon>Eukaryota</taxon>
        <taxon>Fungi</taxon>
        <taxon>Dikarya</taxon>
        <taxon>Ascomycota</taxon>
        <taxon>Pezizomycotina</taxon>
        <taxon>Dothideomycetes</taxon>
        <taxon>Dothideomycetes incertae sedis</taxon>
        <taxon>Botryosphaeriales</taxon>
        <taxon>Phyllostictaceae</taxon>
        <taxon>Phyllosticta</taxon>
    </lineage>
</organism>
<dbReference type="Gene3D" id="2.60.120.10">
    <property type="entry name" value="Jelly Rolls"/>
    <property type="match status" value="2"/>
</dbReference>
<dbReference type="InterPro" id="IPR013096">
    <property type="entry name" value="Cupin_2"/>
</dbReference>
<comment type="caution">
    <text evidence="2">The sequence shown here is derived from an EMBL/GenBank/DDBJ whole genome shotgun (WGS) entry which is preliminary data.</text>
</comment>
<reference evidence="2 3" key="1">
    <citation type="submission" date="2024-04" db="EMBL/GenBank/DDBJ databases">
        <title>Phyllosticta paracitricarpa is synonymous to the EU quarantine fungus P. citricarpa based on phylogenomic analyses.</title>
        <authorList>
            <consortium name="Lawrence Berkeley National Laboratory"/>
            <person name="Van ingen-buijs V.A."/>
            <person name="Van westerhoven A.C."/>
            <person name="Haridas S."/>
            <person name="Skiadas P."/>
            <person name="Martin F."/>
            <person name="Groenewald J.Z."/>
            <person name="Crous P.W."/>
            <person name="Seidl M.F."/>
        </authorList>
    </citation>
    <scope>NUCLEOTIDE SEQUENCE [LARGE SCALE GENOMIC DNA]</scope>
    <source>
        <strain evidence="2 3">CBS 141358</strain>
    </source>
</reference>
<dbReference type="EMBL" id="JBBPBF010000009">
    <property type="protein sequence ID" value="KAK7612834.1"/>
    <property type="molecule type" value="Genomic_DNA"/>
</dbReference>
<dbReference type="PANTHER" id="PTHR36440:SF1">
    <property type="entry name" value="PUTATIVE (AFU_ORTHOLOGUE AFUA_8G07350)-RELATED"/>
    <property type="match status" value="1"/>
</dbReference>
<feature type="domain" description="Cupin type-2" evidence="1">
    <location>
        <begin position="79"/>
        <end position="128"/>
    </location>
</feature>
<dbReference type="SUPFAM" id="SSF51182">
    <property type="entry name" value="RmlC-like cupins"/>
    <property type="match status" value="1"/>
</dbReference>